<dbReference type="AlphaFoldDB" id="A0A914LP49"/>
<protein>
    <submittedName>
        <fullName evidence="2">Uncharacterized protein</fullName>
    </submittedName>
</protein>
<evidence type="ECO:0000313" key="2">
    <source>
        <dbReference type="WBParaSite" id="Minc3s00664g15802"/>
    </source>
</evidence>
<keyword evidence="1" id="KW-1185">Reference proteome</keyword>
<accession>A0A914LP49</accession>
<organism evidence="1 2">
    <name type="scientific">Meloidogyne incognita</name>
    <name type="common">Southern root-knot nematode worm</name>
    <name type="synonym">Oxyuris incognita</name>
    <dbReference type="NCBI Taxonomy" id="6306"/>
    <lineage>
        <taxon>Eukaryota</taxon>
        <taxon>Metazoa</taxon>
        <taxon>Ecdysozoa</taxon>
        <taxon>Nematoda</taxon>
        <taxon>Chromadorea</taxon>
        <taxon>Rhabditida</taxon>
        <taxon>Tylenchina</taxon>
        <taxon>Tylenchomorpha</taxon>
        <taxon>Tylenchoidea</taxon>
        <taxon>Meloidogynidae</taxon>
        <taxon>Meloidogyninae</taxon>
        <taxon>Meloidogyne</taxon>
        <taxon>Meloidogyne incognita group</taxon>
    </lineage>
</organism>
<dbReference type="Proteomes" id="UP000887563">
    <property type="component" value="Unplaced"/>
</dbReference>
<proteinExistence type="predicted"/>
<sequence length="225" mass="26551">MLSCKLFQLNRIIFSIRLQSNLPNRNAAFASNPQSFRNLGKQNQQSIDRRQVLQQRPPILLNANKRLNEARQPPILSFWNTDKRQQIEVQQIQAKSSNKSTIYLDDRMLELTIGNRFEEPLLNIDEYNFKPSINDDPHEKSVLEKNGFIHMPVKQARLLIQRIYKLSEIKFQIDKSLTLLSMDRWTETPLENGLLQQLYTYKIPGMLFGDYQQTFYLSVLQFKVF</sequence>
<evidence type="ECO:0000313" key="1">
    <source>
        <dbReference type="Proteomes" id="UP000887563"/>
    </source>
</evidence>
<reference evidence="2" key="1">
    <citation type="submission" date="2022-11" db="UniProtKB">
        <authorList>
            <consortium name="WormBaseParasite"/>
        </authorList>
    </citation>
    <scope>IDENTIFICATION</scope>
</reference>
<dbReference type="WBParaSite" id="Minc3s00664g15802">
    <property type="protein sequence ID" value="Minc3s00664g15802"/>
    <property type="gene ID" value="Minc3s00664g15802"/>
</dbReference>
<name>A0A914LP49_MELIC</name>